<dbReference type="Gene3D" id="3.40.50.620">
    <property type="entry name" value="HUPs"/>
    <property type="match status" value="1"/>
</dbReference>
<accession>A0A848D0J2</accession>
<sequence length="267" mass="30525">MNIISLGAGVQSTTMLLMAAHGEIGPKPDYAIFADTGWEPKVVYQHFEWLKTEVEQYSIPVLTTSAGCIKTDIERASISQTRTANMPYYVKNDDGTVGIIPRGCTQEYKIDPLNKKVRELMGYKPKQRMPPGSVTKWMGISTDEIERAKISKNKWEILRYPLIEKGMNRLDCLNWMARKGYPEPPKSSCVGCPFHNRDMWLDIKQNDPDAWNEAIEFEKTLHEHGLRGLKGKLFLHRSCVPLEQVDFQENQMTFNDFINECEGMCGV</sequence>
<dbReference type="SUPFAM" id="SSF52402">
    <property type="entry name" value="Adenine nucleotide alpha hydrolases-like"/>
    <property type="match status" value="1"/>
</dbReference>
<protein>
    <recommendedName>
        <fullName evidence="3">Phosphoadenosine phosphosulphate reductase domain-containing protein</fullName>
    </recommendedName>
</protein>
<dbReference type="AlphaFoldDB" id="A0A848D0J2"/>
<evidence type="ECO:0008006" key="3">
    <source>
        <dbReference type="Google" id="ProtNLM"/>
    </source>
</evidence>
<evidence type="ECO:0000313" key="2">
    <source>
        <dbReference type="Proteomes" id="UP000561326"/>
    </source>
</evidence>
<evidence type="ECO:0000313" key="1">
    <source>
        <dbReference type="EMBL" id="NMF00270.1"/>
    </source>
</evidence>
<organism evidence="1 2">
    <name type="scientific">Aneurinibacillus aneurinilyticus</name>
    <name type="common">Bacillus aneurinolyticus</name>
    <dbReference type="NCBI Taxonomy" id="1391"/>
    <lineage>
        <taxon>Bacteria</taxon>
        <taxon>Bacillati</taxon>
        <taxon>Bacillota</taxon>
        <taxon>Bacilli</taxon>
        <taxon>Bacillales</taxon>
        <taxon>Paenibacillaceae</taxon>
        <taxon>Aneurinibacillus group</taxon>
        <taxon>Aneurinibacillus</taxon>
    </lineage>
</organism>
<gene>
    <name evidence="1" type="ORF">HF838_18745</name>
</gene>
<dbReference type="Proteomes" id="UP000561326">
    <property type="component" value="Unassembled WGS sequence"/>
</dbReference>
<dbReference type="RefSeq" id="WP_168976065.1">
    <property type="nucleotide sequence ID" value="NZ_JABAGO010000042.1"/>
</dbReference>
<proteinExistence type="predicted"/>
<dbReference type="EMBL" id="JABAGO010000042">
    <property type="protein sequence ID" value="NMF00270.1"/>
    <property type="molecule type" value="Genomic_DNA"/>
</dbReference>
<name>A0A848D0J2_ANEAE</name>
<reference evidence="1 2" key="1">
    <citation type="submission" date="2020-04" db="EMBL/GenBank/DDBJ databases">
        <authorList>
            <person name="Hitch T.C.A."/>
            <person name="Wylensek D."/>
            <person name="Clavel T."/>
        </authorList>
    </citation>
    <scope>NUCLEOTIDE SEQUENCE [LARGE SCALE GENOMIC DNA]</scope>
    <source>
        <strain evidence="1 2">WB01_D5_05</strain>
    </source>
</reference>
<dbReference type="InterPro" id="IPR014729">
    <property type="entry name" value="Rossmann-like_a/b/a_fold"/>
</dbReference>
<comment type="caution">
    <text evidence="1">The sequence shown here is derived from an EMBL/GenBank/DDBJ whole genome shotgun (WGS) entry which is preliminary data.</text>
</comment>